<dbReference type="GO" id="GO:0003887">
    <property type="term" value="F:DNA-directed DNA polymerase activity"/>
    <property type="evidence" value="ECO:0007669"/>
    <property type="project" value="UniProtKB-KW"/>
</dbReference>
<feature type="domain" description="DNA-directed DNA polymerase family B exonuclease" evidence="10">
    <location>
        <begin position="370"/>
        <end position="534"/>
    </location>
</feature>
<dbReference type="Gene3D" id="3.90.1600.10">
    <property type="entry name" value="Palm domain of DNA polymerase"/>
    <property type="match status" value="1"/>
</dbReference>
<dbReference type="InterPro" id="IPR006134">
    <property type="entry name" value="DNA-dir_DNA_pol_B_multi_dom"/>
</dbReference>
<dbReference type="EMBL" id="MN740533">
    <property type="protein sequence ID" value="QHU31859.1"/>
    <property type="molecule type" value="Genomic_DNA"/>
</dbReference>
<evidence type="ECO:0000259" key="9">
    <source>
        <dbReference type="Pfam" id="PF00136"/>
    </source>
</evidence>
<evidence type="ECO:0000256" key="3">
    <source>
        <dbReference type="ARBA" id="ARBA00022679"/>
    </source>
</evidence>
<keyword evidence="4" id="KW-0548">Nucleotidyltransferase</keyword>
<dbReference type="Gene3D" id="1.10.287.690">
    <property type="entry name" value="Helix hairpin bin"/>
    <property type="match status" value="1"/>
</dbReference>
<dbReference type="Pfam" id="PF00136">
    <property type="entry name" value="DNA_pol_B"/>
    <property type="match status" value="1"/>
</dbReference>
<dbReference type="GO" id="GO:0008296">
    <property type="term" value="F:3'-5'-DNA exonuclease activity"/>
    <property type="evidence" value="ECO:0007669"/>
    <property type="project" value="TreeGrafter"/>
</dbReference>
<dbReference type="InterPro" id="IPR042087">
    <property type="entry name" value="DNA_pol_B_thumb"/>
</dbReference>
<reference evidence="11" key="1">
    <citation type="journal article" date="2020" name="Nature">
        <title>Giant virus diversity and host interactions through global metagenomics.</title>
        <authorList>
            <person name="Schulz F."/>
            <person name="Roux S."/>
            <person name="Paez-Espino D."/>
            <person name="Jungbluth S."/>
            <person name="Walsh D.A."/>
            <person name="Denef V.J."/>
            <person name="McMahon K.D."/>
            <person name="Konstantinidis K.T."/>
            <person name="Eloe-Fadrosh E.A."/>
            <person name="Kyrpides N.C."/>
            <person name="Woyke T."/>
        </authorList>
    </citation>
    <scope>NUCLEOTIDE SEQUENCE</scope>
    <source>
        <strain evidence="11">GVMAG-M-3300027963-41</strain>
    </source>
</reference>
<evidence type="ECO:0000256" key="8">
    <source>
        <dbReference type="SAM" id="MobiDB-lite"/>
    </source>
</evidence>
<organism evidence="11">
    <name type="scientific">viral metagenome</name>
    <dbReference type="NCBI Taxonomy" id="1070528"/>
    <lineage>
        <taxon>unclassified sequences</taxon>
        <taxon>metagenomes</taxon>
        <taxon>organismal metagenomes</taxon>
    </lineage>
</organism>
<dbReference type="SUPFAM" id="SSF56672">
    <property type="entry name" value="DNA/RNA polymerases"/>
    <property type="match status" value="1"/>
</dbReference>
<dbReference type="GO" id="GO:0043625">
    <property type="term" value="C:delta DNA polymerase complex"/>
    <property type="evidence" value="ECO:0007669"/>
    <property type="project" value="TreeGrafter"/>
</dbReference>
<dbReference type="GO" id="GO:0000166">
    <property type="term" value="F:nucleotide binding"/>
    <property type="evidence" value="ECO:0007669"/>
    <property type="project" value="InterPro"/>
</dbReference>
<dbReference type="GO" id="GO:0003677">
    <property type="term" value="F:DNA binding"/>
    <property type="evidence" value="ECO:0007669"/>
    <property type="project" value="UniProtKB-KW"/>
</dbReference>
<dbReference type="GO" id="GO:0045004">
    <property type="term" value="P:DNA replication proofreading"/>
    <property type="evidence" value="ECO:0007669"/>
    <property type="project" value="TreeGrafter"/>
</dbReference>
<feature type="domain" description="DNA-directed DNA polymerase family B exonuclease" evidence="10">
    <location>
        <begin position="189"/>
        <end position="272"/>
    </location>
</feature>
<dbReference type="Gene3D" id="1.10.132.60">
    <property type="entry name" value="DNA polymerase family B, C-terminal domain"/>
    <property type="match status" value="1"/>
</dbReference>
<dbReference type="SUPFAM" id="SSF53098">
    <property type="entry name" value="Ribonuclease H-like"/>
    <property type="match status" value="1"/>
</dbReference>
<evidence type="ECO:0000256" key="2">
    <source>
        <dbReference type="ARBA" id="ARBA00012417"/>
    </source>
</evidence>
<keyword evidence="5" id="KW-0239">DNA-directed DNA polymerase</keyword>
<dbReference type="InterPro" id="IPR006172">
    <property type="entry name" value="DNA-dir_DNA_pol_B"/>
</dbReference>
<keyword evidence="6" id="KW-0238">DNA-binding</keyword>
<dbReference type="InterPro" id="IPR012337">
    <property type="entry name" value="RNaseH-like_sf"/>
</dbReference>
<dbReference type="InterPro" id="IPR006133">
    <property type="entry name" value="DNA-dir_DNA_pol_B_exonuc"/>
</dbReference>
<evidence type="ECO:0000256" key="1">
    <source>
        <dbReference type="ARBA" id="ARBA00005755"/>
    </source>
</evidence>
<dbReference type="InterPro" id="IPR050240">
    <property type="entry name" value="DNA_pol_type-B"/>
</dbReference>
<name>A0A6C0LLR6_9ZZZZ</name>
<protein>
    <recommendedName>
        <fullName evidence="2">DNA-directed DNA polymerase</fullName>
        <ecNumber evidence="2">2.7.7.7</ecNumber>
    </recommendedName>
</protein>
<dbReference type="AlphaFoldDB" id="A0A6C0LLR6"/>
<dbReference type="PANTHER" id="PTHR10322">
    <property type="entry name" value="DNA POLYMERASE CATALYTIC SUBUNIT"/>
    <property type="match status" value="1"/>
</dbReference>
<proteinExistence type="inferred from homology"/>
<evidence type="ECO:0000256" key="5">
    <source>
        <dbReference type="ARBA" id="ARBA00022932"/>
    </source>
</evidence>
<evidence type="ECO:0000259" key="10">
    <source>
        <dbReference type="Pfam" id="PF03104"/>
    </source>
</evidence>
<evidence type="ECO:0000256" key="7">
    <source>
        <dbReference type="ARBA" id="ARBA00049244"/>
    </source>
</evidence>
<dbReference type="GO" id="GO:0006297">
    <property type="term" value="P:nucleotide-excision repair, DNA gap filling"/>
    <property type="evidence" value="ECO:0007669"/>
    <property type="project" value="TreeGrafter"/>
</dbReference>
<dbReference type="PRINTS" id="PR00106">
    <property type="entry name" value="DNAPOLB"/>
</dbReference>
<dbReference type="GO" id="GO:0006287">
    <property type="term" value="P:base-excision repair, gap-filling"/>
    <property type="evidence" value="ECO:0007669"/>
    <property type="project" value="TreeGrafter"/>
</dbReference>
<comment type="similarity">
    <text evidence="1">Belongs to the DNA polymerase type-B family.</text>
</comment>
<feature type="compositionally biased region" description="Acidic residues" evidence="8">
    <location>
        <begin position="716"/>
        <end position="727"/>
    </location>
</feature>
<evidence type="ECO:0000313" key="11">
    <source>
        <dbReference type="EMBL" id="QHU31859.1"/>
    </source>
</evidence>
<dbReference type="EC" id="2.7.7.7" evidence="2"/>
<evidence type="ECO:0000256" key="6">
    <source>
        <dbReference type="ARBA" id="ARBA00023125"/>
    </source>
</evidence>
<dbReference type="InterPro" id="IPR023211">
    <property type="entry name" value="DNA_pol_palm_dom_sf"/>
</dbReference>
<comment type="catalytic activity">
    <reaction evidence="7">
        <text>DNA(n) + a 2'-deoxyribonucleoside 5'-triphosphate = DNA(n+1) + diphosphate</text>
        <dbReference type="Rhea" id="RHEA:22508"/>
        <dbReference type="Rhea" id="RHEA-COMP:17339"/>
        <dbReference type="Rhea" id="RHEA-COMP:17340"/>
        <dbReference type="ChEBI" id="CHEBI:33019"/>
        <dbReference type="ChEBI" id="CHEBI:61560"/>
        <dbReference type="ChEBI" id="CHEBI:173112"/>
        <dbReference type="EC" id="2.7.7.7"/>
    </reaction>
</comment>
<sequence length="1233" mass="137905">MYHPEKDTLLFQCKDILSRDAFPDSPLDSDDDRRSADSAKQQKMYQILLFGTDPQGQSVALQITNFKPYFYVRIPDCLATNDTAKKNLQSWILDGVPQDSLYAVALDYVDHGVLIDYNGGNKGTFLKITVPTIALWRTLKDRVLDKGSTPIGYDTRSLFGIGAVGILAKHAPTGDIHSATPDGKRVALKVYEANIDPVLRFFHLQDISPAGWIQVPINHWEFADSDDAKVKVYAVAEWTDVQSAADAGMAPFLVGSWDIECNSAHGDFPIPIKNWKKSVREFQETGIPTTVQEMVQQLANAVNHKPGKLSPIYINTRKHHFPVTVESLTTAIASTKREGQFKNALAALRVAENADARDKAIFSLDKLLTSTFPPIAGDEIIQIGIVLYRKTKPVSKHIWVLNSVDENAVRPPGEMVPIEVFSYEDEATLLRAWFQWLGRTDPDILIGYNIFGFDSQYVWDRLVELVGEKEASRITSPLSSLKSRPTKLEEKFLSSSAMGDNTLHFMSSPGRLQIDLLPYIRRNHNLDSYSLDNVSATFVSGGVKSLAQLKDEEFVVTTKSTKGTVAGRFITLMDDENDRIVEKAEVLAVEPTKITIRIKGGKAKLEDNGGIPTKWAQVKDDVSPKDIFRFHRGTPQERGIVARYCLQDCDLVMELFNKLDILNNSVAMANVCSVPVSFIFLRGQGIKIESLIFKECRKADQLIEVMPSQPRHAEGEELPMSEEHQEDDSFEGAIVLEPKTGIYINDPITADDFASLYPSSIISENISHDTLIWVKDYDNDGTTFREIREGSDRYDNIPGQTYVNIEFDILRPDPTDTRKHPVKIKDGKRVARYIQKPQGTIPRILEMLLSSRKKCRKQAEKETDEFKKSLLDAQQLAYKLTANSLYGQLGSGTFKVRRQVLAASTTAYGRKQLMFAKAVIETIYGGGKDPRCDAECIYGDTDSIFLRFRPKDPKTGIPLTGDAALKAAKDLTIESGKLVSSCLKPPHDFEFDKIFRTFCLLSKKRYVGDMSEDGLAPDDFHRKSMGIVMKRRDNAPIVKYVYGGVLERILDPTRPVGSSGVKDAFDFVQNAAKDLLAGKFPMTKLMITKSLRADYANPSRIAHKVLADRIAERDPGNKPSTSERMSFVYIESKATLQGERIETPAFIKEHNLRPDYKHYITNQIAKPVAQVFALELSKLPGVKPHDLEACKKAKDPVAAREKLAEELLFGSLLKSDAMATSGQRSIVSMFVKK</sequence>
<dbReference type="Gene3D" id="3.30.420.10">
    <property type="entry name" value="Ribonuclease H-like superfamily/Ribonuclease H"/>
    <property type="match status" value="2"/>
</dbReference>
<dbReference type="Gene3D" id="3.30.342.10">
    <property type="entry name" value="DNA Polymerase, chain B, domain 1"/>
    <property type="match status" value="1"/>
</dbReference>
<dbReference type="PROSITE" id="PS00116">
    <property type="entry name" value="DNA_POLYMERASE_B"/>
    <property type="match status" value="1"/>
</dbReference>
<dbReference type="PANTHER" id="PTHR10322:SF23">
    <property type="entry name" value="DNA POLYMERASE DELTA CATALYTIC SUBUNIT"/>
    <property type="match status" value="1"/>
</dbReference>
<accession>A0A6C0LLR6</accession>
<dbReference type="InterPro" id="IPR017964">
    <property type="entry name" value="DNA-dir_DNA_pol_B_CS"/>
</dbReference>
<evidence type="ECO:0000256" key="4">
    <source>
        <dbReference type="ARBA" id="ARBA00022695"/>
    </source>
</evidence>
<dbReference type="SMART" id="SM00486">
    <property type="entry name" value="POLBc"/>
    <property type="match status" value="1"/>
</dbReference>
<keyword evidence="3" id="KW-0808">Transferase</keyword>
<feature type="region of interest" description="Disordered" evidence="8">
    <location>
        <begin position="707"/>
        <end position="727"/>
    </location>
</feature>
<feature type="domain" description="DNA-directed DNA polymerase family B multifunctional" evidence="9">
    <location>
        <begin position="674"/>
        <end position="1173"/>
    </location>
</feature>
<dbReference type="InterPro" id="IPR036397">
    <property type="entry name" value="RNaseH_sf"/>
</dbReference>
<dbReference type="Pfam" id="PF03104">
    <property type="entry name" value="DNA_pol_B_exo1"/>
    <property type="match status" value="2"/>
</dbReference>
<dbReference type="InterPro" id="IPR043502">
    <property type="entry name" value="DNA/RNA_pol_sf"/>
</dbReference>